<dbReference type="SMART" id="SM00062">
    <property type="entry name" value="PBPb"/>
    <property type="match status" value="1"/>
</dbReference>
<dbReference type="InterPro" id="IPR001638">
    <property type="entry name" value="Solute-binding_3/MltF_N"/>
</dbReference>
<feature type="chain" id="PRO_5009284131" evidence="4">
    <location>
        <begin position="23"/>
        <end position="371"/>
    </location>
</feature>
<sequence>MKPAVLALALATTLGAPGPVFGTRVLMAQTPAPTANSKLETHNSQLDRNLSTDPLTTIRRRGTLLCGLNQSEAEYNPADQHGPRVAFDTDLCRAVAAAILGPQAHYAIKGYPDNDTALDALRAGEVDLVPSVSDDFTHATQPGILLTQPVLYDAIGILVPTAAHITTLAQLSSQRICYLAETETETQLHTYFDTHHLTLVPYPFSEQGEMEAAFSTHNCSALAGDLTRLATVRLSLGSHAPDYELLPETLAPDTLAMASRSGTSEDLQLRNILTWTLNLLIAAEEHNITRANLAAATKSQDPTLRRLLGLTRELGRPLGLDDAWPQHVIEATGNYGELYDRDLGPNSPLKLPRGQNALARNGGLLQSLPLQ</sequence>
<reference evidence="6 7" key="1">
    <citation type="submission" date="2016-10" db="EMBL/GenBank/DDBJ databases">
        <authorList>
            <person name="de Groot N.N."/>
        </authorList>
    </citation>
    <scope>NUCLEOTIDE SEQUENCE [LARGE SCALE GENOMIC DNA]</scope>
    <source>
        <strain evidence="6 7">DSM 22489</strain>
    </source>
</reference>
<dbReference type="Gene3D" id="3.40.190.10">
    <property type="entry name" value="Periplasmic binding protein-like II"/>
    <property type="match status" value="2"/>
</dbReference>
<dbReference type="AlphaFoldDB" id="A0A1H5SJH1"/>
<evidence type="ECO:0000259" key="5">
    <source>
        <dbReference type="SMART" id="SM00062"/>
    </source>
</evidence>
<dbReference type="InterPro" id="IPR051455">
    <property type="entry name" value="Bact_solute-bind_prot3"/>
</dbReference>
<accession>A0A1H5SJH1</accession>
<dbReference type="Proteomes" id="UP000236728">
    <property type="component" value="Unassembled WGS sequence"/>
</dbReference>
<dbReference type="PANTHER" id="PTHR30085">
    <property type="entry name" value="AMINO ACID ABC TRANSPORTER PERMEASE"/>
    <property type="match status" value="1"/>
</dbReference>
<dbReference type="SUPFAM" id="SSF53850">
    <property type="entry name" value="Periplasmic binding protein-like II"/>
    <property type="match status" value="1"/>
</dbReference>
<dbReference type="RefSeq" id="WP_103931200.1">
    <property type="nucleotide sequence ID" value="NZ_FNVA01000001.1"/>
</dbReference>
<keyword evidence="7" id="KW-1185">Reference proteome</keyword>
<keyword evidence="2" id="KW-0813">Transport</keyword>
<dbReference type="PANTHER" id="PTHR30085:SF6">
    <property type="entry name" value="ABC TRANSPORTER GLUTAMINE-BINDING PROTEIN GLNH"/>
    <property type="match status" value="1"/>
</dbReference>
<evidence type="ECO:0000256" key="3">
    <source>
        <dbReference type="ARBA" id="ARBA00022729"/>
    </source>
</evidence>
<evidence type="ECO:0000313" key="6">
    <source>
        <dbReference type="EMBL" id="SEF50783.1"/>
    </source>
</evidence>
<evidence type="ECO:0000256" key="4">
    <source>
        <dbReference type="SAM" id="SignalP"/>
    </source>
</evidence>
<name>A0A1H5SJH1_9BACT</name>
<comment type="similarity">
    <text evidence="1">Belongs to the bacterial solute-binding protein 3 family.</text>
</comment>
<organism evidence="6 7">
    <name type="scientific">Bryocella elongata</name>
    <dbReference type="NCBI Taxonomy" id="863522"/>
    <lineage>
        <taxon>Bacteria</taxon>
        <taxon>Pseudomonadati</taxon>
        <taxon>Acidobacteriota</taxon>
        <taxon>Terriglobia</taxon>
        <taxon>Terriglobales</taxon>
        <taxon>Acidobacteriaceae</taxon>
        <taxon>Bryocella</taxon>
    </lineage>
</organism>
<feature type="domain" description="Solute-binding protein family 3/N-terminal" evidence="5">
    <location>
        <begin position="63"/>
        <end position="296"/>
    </location>
</feature>
<keyword evidence="3 4" id="KW-0732">Signal</keyword>
<dbReference type="EMBL" id="FNVA01000001">
    <property type="protein sequence ID" value="SEF50783.1"/>
    <property type="molecule type" value="Genomic_DNA"/>
</dbReference>
<evidence type="ECO:0000256" key="1">
    <source>
        <dbReference type="ARBA" id="ARBA00010333"/>
    </source>
</evidence>
<protein>
    <submittedName>
        <fullName evidence="6">Amino acid ABC transporter substrate-binding protein, PAAT family</fullName>
    </submittedName>
</protein>
<proteinExistence type="inferred from homology"/>
<gene>
    <name evidence="6" type="ORF">SAMN05421819_0233</name>
</gene>
<evidence type="ECO:0000256" key="2">
    <source>
        <dbReference type="ARBA" id="ARBA00022448"/>
    </source>
</evidence>
<dbReference type="OrthoDB" id="115856at2"/>
<dbReference type="GO" id="GO:0006865">
    <property type="term" value="P:amino acid transport"/>
    <property type="evidence" value="ECO:0007669"/>
    <property type="project" value="TreeGrafter"/>
</dbReference>
<feature type="signal peptide" evidence="4">
    <location>
        <begin position="1"/>
        <end position="22"/>
    </location>
</feature>
<evidence type="ECO:0000313" key="7">
    <source>
        <dbReference type="Proteomes" id="UP000236728"/>
    </source>
</evidence>